<dbReference type="InterPro" id="IPR012337">
    <property type="entry name" value="RNaseH-like_sf"/>
</dbReference>
<comment type="caution">
    <text evidence="1">The sequence shown here is derived from an EMBL/GenBank/DDBJ whole genome shotgun (WGS) entry which is preliminary data.</text>
</comment>
<protein>
    <submittedName>
        <fullName evidence="1">IS4 family transposase</fullName>
    </submittedName>
</protein>
<evidence type="ECO:0000313" key="1">
    <source>
        <dbReference type="EMBL" id="MCV5625754.1"/>
    </source>
</evidence>
<accession>A0AAP3A3S7</accession>
<evidence type="ECO:0000313" key="2">
    <source>
        <dbReference type="Proteomes" id="UP001208624"/>
    </source>
</evidence>
<name>A0AAP3A3S7_ECOLX</name>
<dbReference type="Proteomes" id="UP001208624">
    <property type="component" value="Unassembled WGS sequence"/>
</dbReference>
<feature type="non-terminal residue" evidence="1">
    <location>
        <position position="1"/>
    </location>
</feature>
<organism evidence="1 2">
    <name type="scientific">Escherichia coli</name>
    <dbReference type="NCBI Taxonomy" id="562"/>
    <lineage>
        <taxon>Bacteria</taxon>
        <taxon>Pseudomonadati</taxon>
        <taxon>Pseudomonadota</taxon>
        <taxon>Gammaproteobacteria</taxon>
        <taxon>Enterobacterales</taxon>
        <taxon>Enterobacteriaceae</taxon>
        <taxon>Escherichia</taxon>
    </lineage>
</organism>
<feature type="non-terminal residue" evidence="1">
    <location>
        <position position="97"/>
    </location>
</feature>
<gene>
    <name evidence="1" type="ORF">OFN31_29370</name>
</gene>
<sequence length="97" mass="11062">VCDREADIHAYLQDKLAHNERFVVRSKHPRKDVESGLYLYDHLKNQPELGGYQISIPQKGVVDKRGKRKNRPARKASLSLRSGRITLKQGNITLNAV</sequence>
<reference evidence="1" key="1">
    <citation type="submission" date="2023-06" db="EMBL/GenBank/DDBJ databases">
        <title>Deciphering the underlying mechanisms mediating the transmission of blaNDM gene from human to animals in China.</title>
        <authorList>
            <person name="Chen K."/>
            <person name="Chen S."/>
        </authorList>
    </citation>
    <scope>NUCLEOTIDE SEQUENCE</scope>
    <source>
        <strain evidence="1">1199</strain>
    </source>
</reference>
<dbReference type="AlphaFoldDB" id="A0AAP3A3S7"/>
<dbReference type="SUPFAM" id="SSF53098">
    <property type="entry name" value="Ribonuclease H-like"/>
    <property type="match status" value="1"/>
</dbReference>
<proteinExistence type="predicted"/>
<dbReference type="EMBL" id="JAOVKC010000781">
    <property type="protein sequence ID" value="MCV5625754.1"/>
    <property type="molecule type" value="Genomic_DNA"/>
</dbReference>
<dbReference type="Gene3D" id="3.90.350.10">
    <property type="entry name" value="Transposase Inhibitor Protein From Tn5, Chain A, domain 1"/>
    <property type="match status" value="1"/>
</dbReference>